<feature type="domain" description="Ternary complex factor MIP1 leucine-zipper" evidence="3">
    <location>
        <begin position="86"/>
        <end position="167"/>
    </location>
</feature>
<dbReference type="InterPro" id="IPR006869">
    <property type="entry name" value="DUF547"/>
</dbReference>
<feature type="region of interest" description="Disordered" evidence="1">
    <location>
        <begin position="30"/>
        <end position="50"/>
    </location>
</feature>
<organism evidence="4 5">
    <name type="scientific">Gossypium raimondii</name>
    <name type="common">Peruvian cotton</name>
    <name type="synonym">Gossypium klotzschianum subsp. raimondii</name>
    <dbReference type="NCBI Taxonomy" id="29730"/>
    <lineage>
        <taxon>Eukaryota</taxon>
        <taxon>Viridiplantae</taxon>
        <taxon>Streptophyta</taxon>
        <taxon>Embryophyta</taxon>
        <taxon>Tracheophyta</taxon>
        <taxon>Spermatophyta</taxon>
        <taxon>Magnoliopsida</taxon>
        <taxon>eudicotyledons</taxon>
        <taxon>Gunneridae</taxon>
        <taxon>Pentapetalae</taxon>
        <taxon>rosids</taxon>
        <taxon>malvids</taxon>
        <taxon>Malvales</taxon>
        <taxon>Malvaceae</taxon>
        <taxon>Malvoideae</taxon>
        <taxon>Gossypium</taxon>
    </lineage>
</organism>
<gene>
    <name evidence="4" type="ORF">Gorai_023910</name>
</gene>
<accession>A0A7J8NXN9</accession>
<evidence type="ECO:0000313" key="5">
    <source>
        <dbReference type="Proteomes" id="UP000593578"/>
    </source>
</evidence>
<reference evidence="4 5" key="1">
    <citation type="journal article" date="2019" name="Genome Biol. Evol.">
        <title>Insights into the evolution of the New World diploid cottons (Gossypium, subgenus Houzingenia) based on genome sequencing.</title>
        <authorList>
            <person name="Grover C.E."/>
            <person name="Arick M.A. 2nd"/>
            <person name="Thrash A."/>
            <person name="Conover J.L."/>
            <person name="Sanders W.S."/>
            <person name="Peterson D.G."/>
            <person name="Frelichowski J.E."/>
            <person name="Scheffler J.A."/>
            <person name="Scheffler B.E."/>
            <person name="Wendel J.F."/>
        </authorList>
    </citation>
    <scope>NUCLEOTIDE SEQUENCE [LARGE SCALE GENOMIC DNA]</scope>
    <source>
        <strain evidence="4">8</strain>
        <tissue evidence="4">Leaf</tissue>
    </source>
</reference>
<protein>
    <recommendedName>
        <fullName evidence="6">DUF547 domain-containing protein</fullName>
    </recommendedName>
</protein>
<dbReference type="EMBL" id="JABEZZ010000003">
    <property type="protein sequence ID" value="MBA0581737.1"/>
    <property type="molecule type" value="Genomic_DNA"/>
</dbReference>
<dbReference type="PANTHER" id="PTHR23054">
    <property type="entry name" value="TERNARY COMPLEX FACTOR MIP1, LEUCINE-ZIPPER-RELATED"/>
    <property type="match status" value="1"/>
</dbReference>
<dbReference type="AlphaFoldDB" id="A0A7J8NXN9"/>
<evidence type="ECO:0008006" key="6">
    <source>
        <dbReference type="Google" id="ProtNLM"/>
    </source>
</evidence>
<evidence type="ECO:0000313" key="4">
    <source>
        <dbReference type="EMBL" id="MBA0581737.1"/>
    </source>
</evidence>
<feature type="compositionally biased region" description="Polar residues" evidence="1">
    <location>
        <begin position="76"/>
        <end position="89"/>
    </location>
</feature>
<sequence>MNKVFSDIIFSVMGFQSSVESKMLGLKFTSSKHKRSKSFPEKRRVEEDSLDGSLEASNRIKLDMRHLKDSVKTRNKQSPSPGTEVQQNSLKQEILQLEKRLQDQFEVRRALETALGYRTSSHDNRNETSVSITKPATELIKEIAVLELEVVYLEQYLLLLYRKAFDQQVSSISLSKRDERIKTPLDSPRGRFSKVSRPDDVSKVENLAVRSSYCENPCEEPSVHRCHSSLSQHLVLSSRTSPLDENLDRAIRACHSQPLSMTEYAQNASNIISLAEHLGTRISDHVPETPNKLSEDMIKCMAAIYCKLADPPLIQNGFSSPNSSMSSASAFSPPQQHDMWSPGFRNNSSFDVRLDNPFHVEGLKEFSGPYSTMVEVPWIFRDSQKLEIDPMNLKHEEKLAFWINIHNSLVMHAFLAYGIPQNNVKRLFLLLRAAYNIGGHTISADTIQSSILGCRISRPGQTKFKTGDEKQAYAIKQPEPLLYFALCTGNHSDPAIRAYTPKRVFQELETAKEEYIRATFGVRKDQKILLPKIIESFAKDSSLDSVGIIEMVEHALPESLRRSIRKCQLGKSRKNIAWIPRNFTF</sequence>
<evidence type="ECO:0000259" key="3">
    <source>
        <dbReference type="Pfam" id="PF14389"/>
    </source>
</evidence>
<comment type="caution">
    <text evidence="4">The sequence shown here is derived from an EMBL/GenBank/DDBJ whole genome shotgun (WGS) entry which is preliminary data.</text>
</comment>
<name>A0A7J8NXN9_GOSRA</name>
<feature type="non-terminal residue" evidence="4">
    <location>
        <position position="585"/>
    </location>
</feature>
<feature type="compositionally biased region" description="Basic and acidic residues" evidence="1">
    <location>
        <begin position="38"/>
        <end position="47"/>
    </location>
</feature>
<proteinExistence type="predicted"/>
<dbReference type="Pfam" id="PF14389">
    <property type="entry name" value="Lzipper-MIP1"/>
    <property type="match status" value="1"/>
</dbReference>
<dbReference type="PANTHER" id="PTHR23054:SF18">
    <property type="entry name" value="TERNARY COMPLEX FACTOR MIP1, LEUCINE-ZIPPER"/>
    <property type="match status" value="1"/>
</dbReference>
<feature type="domain" description="DUF547" evidence="2">
    <location>
        <begin position="392"/>
        <end position="516"/>
    </location>
</feature>
<dbReference type="Proteomes" id="UP000593578">
    <property type="component" value="Unassembled WGS sequence"/>
</dbReference>
<evidence type="ECO:0000259" key="2">
    <source>
        <dbReference type="Pfam" id="PF04784"/>
    </source>
</evidence>
<evidence type="ECO:0000256" key="1">
    <source>
        <dbReference type="SAM" id="MobiDB-lite"/>
    </source>
</evidence>
<feature type="region of interest" description="Disordered" evidence="1">
    <location>
        <begin position="66"/>
        <end position="89"/>
    </location>
</feature>
<dbReference type="Pfam" id="PF04784">
    <property type="entry name" value="DUF547"/>
    <property type="match status" value="1"/>
</dbReference>
<dbReference type="InterPro" id="IPR025757">
    <property type="entry name" value="MIP1_Leuzipper"/>
</dbReference>